<feature type="signal peptide" evidence="1">
    <location>
        <begin position="1"/>
        <end position="21"/>
    </location>
</feature>
<protein>
    <recommendedName>
        <fullName evidence="4">Lipoprotein</fullName>
    </recommendedName>
</protein>
<proteinExistence type="predicted"/>
<gene>
    <name evidence="2" type="ORF">ACFSXZ_14715</name>
</gene>
<accession>A0ABW5FRC0</accession>
<name>A0ABW5FRC0_9PSEU</name>
<evidence type="ECO:0000313" key="3">
    <source>
        <dbReference type="Proteomes" id="UP001597417"/>
    </source>
</evidence>
<organism evidence="2 3">
    <name type="scientific">Amycolatopsis pigmentata</name>
    <dbReference type="NCBI Taxonomy" id="450801"/>
    <lineage>
        <taxon>Bacteria</taxon>
        <taxon>Bacillati</taxon>
        <taxon>Actinomycetota</taxon>
        <taxon>Actinomycetes</taxon>
        <taxon>Pseudonocardiales</taxon>
        <taxon>Pseudonocardiaceae</taxon>
        <taxon>Amycolatopsis</taxon>
    </lineage>
</organism>
<sequence>MRAGKALFLVVLTGLCAALVACGRAPVSSGTDPAGPGLSRDGAARQDAATRWANDYCVAVGSLVDGLATMPSVDPSSPRRAVQTSSDLLGSMIGSFDGAVRKLDKLPPSPVQGGDRMRTDTVAEFTGIRDRASVAKQRLDVVRDATTIDQQTIGAANGPLDEVAKLNVLAGFDSVPELLDASAHAPVCEELTTRASGN</sequence>
<evidence type="ECO:0000313" key="2">
    <source>
        <dbReference type="EMBL" id="MFD2417579.1"/>
    </source>
</evidence>
<keyword evidence="1" id="KW-0732">Signal</keyword>
<reference evidence="3" key="1">
    <citation type="journal article" date="2019" name="Int. J. Syst. Evol. Microbiol.">
        <title>The Global Catalogue of Microorganisms (GCM) 10K type strain sequencing project: providing services to taxonomists for standard genome sequencing and annotation.</title>
        <authorList>
            <consortium name="The Broad Institute Genomics Platform"/>
            <consortium name="The Broad Institute Genome Sequencing Center for Infectious Disease"/>
            <person name="Wu L."/>
            <person name="Ma J."/>
        </authorList>
    </citation>
    <scope>NUCLEOTIDE SEQUENCE [LARGE SCALE GENOMIC DNA]</scope>
    <source>
        <strain evidence="3">CGMCC 4.7645</strain>
    </source>
</reference>
<feature type="chain" id="PRO_5045222386" description="Lipoprotein" evidence="1">
    <location>
        <begin position="22"/>
        <end position="198"/>
    </location>
</feature>
<dbReference type="Proteomes" id="UP001597417">
    <property type="component" value="Unassembled WGS sequence"/>
</dbReference>
<dbReference type="EMBL" id="JBHUKR010000007">
    <property type="protein sequence ID" value="MFD2417579.1"/>
    <property type="molecule type" value="Genomic_DNA"/>
</dbReference>
<comment type="caution">
    <text evidence="2">The sequence shown here is derived from an EMBL/GenBank/DDBJ whole genome shotgun (WGS) entry which is preliminary data.</text>
</comment>
<dbReference type="RefSeq" id="WP_378265453.1">
    <property type="nucleotide sequence ID" value="NZ_JBHUKR010000007.1"/>
</dbReference>
<dbReference type="PROSITE" id="PS51257">
    <property type="entry name" value="PROKAR_LIPOPROTEIN"/>
    <property type="match status" value="1"/>
</dbReference>
<keyword evidence="3" id="KW-1185">Reference proteome</keyword>
<evidence type="ECO:0008006" key="4">
    <source>
        <dbReference type="Google" id="ProtNLM"/>
    </source>
</evidence>
<evidence type="ECO:0000256" key="1">
    <source>
        <dbReference type="SAM" id="SignalP"/>
    </source>
</evidence>